<reference evidence="12 13" key="1">
    <citation type="submission" date="2024-09" db="EMBL/GenBank/DDBJ databases">
        <title>Genome sequencing and assembly of Phytophthora oleae, isolate VK10A, causative agent of rot of olive drupes.</title>
        <authorList>
            <person name="Conti Taguali S."/>
            <person name="Riolo M."/>
            <person name="La Spada F."/>
            <person name="Cacciola S.O."/>
            <person name="Dionisio G."/>
        </authorList>
    </citation>
    <scope>NUCLEOTIDE SEQUENCE [LARGE SCALE GENOMIC DNA]</scope>
    <source>
        <strain evidence="12 13">VK10A</strain>
    </source>
</reference>
<keyword evidence="6" id="KW-0378">Hydrolase</keyword>
<dbReference type="SMART" id="SM00891">
    <property type="entry name" value="ERCC4"/>
    <property type="match status" value="1"/>
</dbReference>
<evidence type="ECO:0000256" key="8">
    <source>
        <dbReference type="ARBA" id="ARBA00023204"/>
    </source>
</evidence>
<evidence type="ECO:0000256" key="3">
    <source>
        <dbReference type="ARBA" id="ARBA00022722"/>
    </source>
</evidence>
<keyword evidence="8" id="KW-0234">DNA repair</keyword>
<evidence type="ECO:0000256" key="7">
    <source>
        <dbReference type="ARBA" id="ARBA00023125"/>
    </source>
</evidence>
<feature type="region of interest" description="Disordered" evidence="10">
    <location>
        <begin position="504"/>
        <end position="540"/>
    </location>
</feature>
<keyword evidence="13" id="KW-1185">Reference proteome</keyword>
<comment type="similarity">
    <text evidence="2">Belongs to the XPF family.</text>
</comment>
<dbReference type="FunFam" id="3.40.50.10130:FF:000002">
    <property type="entry name" value="DNA repair endonuclease XPF"/>
    <property type="match status" value="1"/>
</dbReference>
<dbReference type="InterPro" id="IPR011335">
    <property type="entry name" value="Restrct_endonuc-II-like"/>
</dbReference>
<keyword evidence="7" id="KW-0238">DNA-binding</keyword>
<dbReference type="PANTHER" id="PTHR10150:SF0">
    <property type="entry name" value="DNA REPAIR ENDONUCLEASE XPF"/>
    <property type="match status" value="1"/>
</dbReference>
<keyword evidence="3" id="KW-0540">Nuclease</keyword>
<dbReference type="GO" id="GO:0005634">
    <property type="term" value="C:nucleus"/>
    <property type="evidence" value="ECO:0007669"/>
    <property type="project" value="UniProtKB-SubCell"/>
</dbReference>
<dbReference type="GO" id="GO:0006281">
    <property type="term" value="P:DNA repair"/>
    <property type="evidence" value="ECO:0007669"/>
    <property type="project" value="UniProtKB-KW"/>
</dbReference>
<dbReference type="EMBL" id="JBIMZQ010000031">
    <property type="protein sequence ID" value="KAL3662594.1"/>
    <property type="molecule type" value="Genomic_DNA"/>
</dbReference>
<evidence type="ECO:0000256" key="2">
    <source>
        <dbReference type="ARBA" id="ARBA00010015"/>
    </source>
</evidence>
<dbReference type="PANTHER" id="PTHR10150">
    <property type="entry name" value="DNA REPAIR ENDONUCLEASE XPF"/>
    <property type="match status" value="1"/>
</dbReference>
<dbReference type="SUPFAM" id="SSF47781">
    <property type="entry name" value="RuvA domain 2-like"/>
    <property type="match status" value="1"/>
</dbReference>
<feature type="region of interest" description="Disordered" evidence="10">
    <location>
        <begin position="374"/>
        <end position="394"/>
    </location>
</feature>
<evidence type="ECO:0000256" key="10">
    <source>
        <dbReference type="SAM" id="MobiDB-lite"/>
    </source>
</evidence>
<dbReference type="GO" id="GO:0016787">
    <property type="term" value="F:hydrolase activity"/>
    <property type="evidence" value="ECO:0007669"/>
    <property type="project" value="UniProtKB-KW"/>
</dbReference>
<dbReference type="GO" id="GO:0004519">
    <property type="term" value="F:endonuclease activity"/>
    <property type="evidence" value="ECO:0007669"/>
    <property type="project" value="UniProtKB-KW"/>
</dbReference>
<keyword evidence="4" id="KW-0255">Endonuclease</keyword>
<proteinExistence type="inferred from homology"/>
<evidence type="ECO:0000256" key="4">
    <source>
        <dbReference type="ARBA" id="ARBA00022759"/>
    </source>
</evidence>
<sequence>MAQQVEVVDLSIDGADDNSDAVISSLAARWLPYERDIVEELYAQDGVLVLGRGLGLLRTIASFIRLYCSPRSFVLCLNANEQAATLRRLVLALSLDRRLLPRVVDARNNLNERQQMYKRGGVFFVTARILVVDLLSNHVDPGSISGLLVNNAHHVTETSIEAFILRLYRERNREGFIKGFCDDSVALSSGFNRVEQVLKHLYVRNVYLYPRFHVAINSCLEKHQPEVYEIEVAFSPSMKIMQEALLVALEATVKELQRSTKSLDAADLTMDKALAKSFSNFIRRQLDPLWHKLPMKTKQLVGDLSTLRQLLAYLPRYDAISYYSFLVNYQTMNGQQRFPSPWLFTDAADRLLSAAKDRLYQIVDTKTKKQINLRRLGSSTGAGPSATSTSTDNAELKLVLEQNPKWDALKEILDEMHDEQKKLGKNRQTAGGANVLVMVKDERTCAQLREFLSLGAQEMMRRRFGHYLLQKEATLKQKGGSVASLSLEQKLLLEAATKLRTDELYTEDEVAPPSGSKSKQKTGKTKKRVREDSLQSSYSDVQVHTTDVSSFGLSTAELESLTAAQEEFERETKSKMFLDGRLRTTSSRREQPSGTPNLSLEVVDPAGSFVLCTYEQATEHGYGASAFLEDLMPSYIVLYDPDMAFIREVEVFYASHTAPLELYFMMYDESTEQQSYLSEIQREKRAFDKLIHQKAHLMMPANVYDLPLHMKLRQQTVEYSMDTRTGGRAKSHRAGVKVVVDVREFRSALPSMLHKEGLFVLPVTLEIGDYVLSPEICVERKSISDLFGSLNSGRLFNQAESMRRFYKTPVLLIEFTQGKAFSLQDVSELGPEINATNIVSKLTLLILHFPSLRILWSRSPHATVDLFKIVKKYQDEPDMEAAAALGNGLPMDDSAAQANSGEGGLASNYYNTSSIDVLKKLPGINEHNFRKVLASVQNLAELSRMTLDEVTELLGKTNGRKLHTFFNSTA</sequence>
<evidence type="ECO:0000256" key="9">
    <source>
        <dbReference type="ARBA" id="ARBA00023242"/>
    </source>
</evidence>
<comment type="caution">
    <text evidence="12">The sequence shown here is derived from an EMBL/GenBank/DDBJ whole genome shotgun (WGS) entry which is preliminary data.</text>
</comment>
<keyword evidence="5" id="KW-0227">DNA damage</keyword>
<accession>A0ABD3F8G0</accession>
<name>A0ABD3F8G0_9STRA</name>
<dbReference type="Gene3D" id="1.10.150.20">
    <property type="entry name" value="5' to 3' exonuclease, C-terminal subdomain"/>
    <property type="match status" value="1"/>
</dbReference>
<dbReference type="InterPro" id="IPR047520">
    <property type="entry name" value="XPF_nuclease"/>
</dbReference>
<dbReference type="SUPFAM" id="SSF52980">
    <property type="entry name" value="Restriction endonuclease-like"/>
    <property type="match status" value="1"/>
</dbReference>
<feature type="compositionally biased region" description="Basic residues" evidence="10">
    <location>
        <begin position="518"/>
        <end position="528"/>
    </location>
</feature>
<evidence type="ECO:0000256" key="5">
    <source>
        <dbReference type="ARBA" id="ARBA00022763"/>
    </source>
</evidence>
<dbReference type="AlphaFoldDB" id="A0ABD3F8G0"/>
<feature type="domain" description="ERCC4" evidence="11">
    <location>
        <begin position="737"/>
        <end position="817"/>
    </location>
</feature>
<dbReference type="Gene3D" id="3.40.50.10130">
    <property type="match status" value="1"/>
</dbReference>
<protein>
    <recommendedName>
        <fullName evidence="11">ERCC4 domain-containing protein</fullName>
    </recommendedName>
</protein>
<keyword evidence="9" id="KW-0539">Nucleus</keyword>
<dbReference type="InterPro" id="IPR006166">
    <property type="entry name" value="ERCC4_domain"/>
</dbReference>
<feature type="compositionally biased region" description="Low complexity" evidence="10">
    <location>
        <begin position="377"/>
        <end position="391"/>
    </location>
</feature>
<dbReference type="InterPro" id="IPR010994">
    <property type="entry name" value="RuvA_2-like"/>
</dbReference>
<evidence type="ECO:0000313" key="12">
    <source>
        <dbReference type="EMBL" id="KAL3662594.1"/>
    </source>
</evidence>
<dbReference type="Proteomes" id="UP001632037">
    <property type="component" value="Unassembled WGS sequence"/>
</dbReference>
<dbReference type="GO" id="GO:0003677">
    <property type="term" value="F:DNA binding"/>
    <property type="evidence" value="ECO:0007669"/>
    <property type="project" value="UniProtKB-KW"/>
</dbReference>
<dbReference type="Pfam" id="PF02732">
    <property type="entry name" value="ERCC4"/>
    <property type="match status" value="1"/>
</dbReference>
<evidence type="ECO:0000259" key="11">
    <source>
        <dbReference type="SMART" id="SM00891"/>
    </source>
</evidence>
<evidence type="ECO:0000313" key="13">
    <source>
        <dbReference type="Proteomes" id="UP001632037"/>
    </source>
</evidence>
<comment type="subcellular location">
    <subcellularLocation>
        <location evidence="1">Nucleus</location>
    </subcellularLocation>
</comment>
<evidence type="ECO:0000256" key="6">
    <source>
        <dbReference type="ARBA" id="ARBA00022801"/>
    </source>
</evidence>
<gene>
    <name evidence="12" type="ORF">V7S43_012446</name>
</gene>
<organism evidence="12 13">
    <name type="scientific">Phytophthora oleae</name>
    <dbReference type="NCBI Taxonomy" id="2107226"/>
    <lineage>
        <taxon>Eukaryota</taxon>
        <taxon>Sar</taxon>
        <taxon>Stramenopiles</taxon>
        <taxon>Oomycota</taxon>
        <taxon>Peronosporomycetes</taxon>
        <taxon>Peronosporales</taxon>
        <taxon>Peronosporaceae</taxon>
        <taxon>Phytophthora</taxon>
    </lineage>
</organism>
<evidence type="ECO:0000256" key="1">
    <source>
        <dbReference type="ARBA" id="ARBA00004123"/>
    </source>
</evidence>
<dbReference type="CDD" id="cd20078">
    <property type="entry name" value="XPF_nuclease_XPF_euk"/>
    <property type="match status" value="1"/>
</dbReference>